<feature type="compositionally biased region" description="Basic and acidic residues" evidence="1">
    <location>
        <begin position="92"/>
        <end position="107"/>
    </location>
</feature>
<evidence type="ECO:0000313" key="3">
    <source>
        <dbReference type="Proteomes" id="UP000735302"/>
    </source>
</evidence>
<reference evidence="2 3" key="1">
    <citation type="journal article" date="2021" name="Elife">
        <title>Chloroplast acquisition without the gene transfer in kleptoplastic sea slugs, Plakobranchus ocellatus.</title>
        <authorList>
            <person name="Maeda T."/>
            <person name="Takahashi S."/>
            <person name="Yoshida T."/>
            <person name="Shimamura S."/>
            <person name="Takaki Y."/>
            <person name="Nagai Y."/>
            <person name="Toyoda A."/>
            <person name="Suzuki Y."/>
            <person name="Arimoto A."/>
            <person name="Ishii H."/>
            <person name="Satoh N."/>
            <person name="Nishiyama T."/>
            <person name="Hasebe M."/>
            <person name="Maruyama T."/>
            <person name="Minagawa J."/>
            <person name="Obokata J."/>
            <person name="Shigenobu S."/>
        </authorList>
    </citation>
    <scope>NUCLEOTIDE SEQUENCE [LARGE SCALE GENOMIC DNA]</scope>
</reference>
<proteinExistence type="predicted"/>
<dbReference type="Proteomes" id="UP000735302">
    <property type="component" value="Unassembled WGS sequence"/>
</dbReference>
<accession>A0AAV4AM09</accession>
<protein>
    <submittedName>
        <fullName evidence="2">Uncharacterized protein</fullName>
    </submittedName>
</protein>
<organism evidence="2 3">
    <name type="scientific">Plakobranchus ocellatus</name>
    <dbReference type="NCBI Taxonomy" id="259542"/>
    <lineage>
        <taxon>Eukaryota</taxon>
        <taxon>Metazoa</taxon>
        <taxon>Spiralia</taxon>
        <taxon>Lophotrochozoa</taxon>
        <taxon>Mollusca</taxon>
        <taxon>Gastropoda</taxon>
        <taxon>Heterobranchia</taxon>
        <taxon>Euthyneura</taxon>
        <taxon>Panpulmonata</taxon>
        <taxon>Sacoglossa</taxon>
        <taxon>Placobranchoidea</taxon>
        <taxon>Plakobranchidae</taxon>
        <taxon>Plakobranchus</taxon>
    </lineage>
</organism>
<evidence type="ECO:0000256" key="1">
    <source>
        <dbReference type="SAM" id="MobiDB-lite"/>
    </source>
</evidence>
<gene>
    <name evidence="2" type="ORF">PoB_003446700</name>
</gene>
<evidence type="ECO:0000313" key="2">
    <source>
        <dbReference type="EMBL" id="GFO07962.1"/>
    </source>
</evidence>
<name>A0AAV4AM09_9GAST</name>
<feature type="region of interest" description="Disordered" evidence="1">
    <location>
        <begin position="92"/>
        <end position="215"/>
    </location>
</feature>
<dbReference type="AlphaFoldDB" id="A0AAV4AM09"/>
<comment type="caution">
    <text evidence="2">The sequence shown here is derived from an EMBL/GenBank/DDBJ whole genome shotgun (WGS) entry which is preliminary data.</text>
</comment>
<feature type="compositionally biased region" description="Basic and acidic residues" evidence="1">
    <location>
        <begin position="133"/>
        <end position="145"/>
    </location>
</feature>
<feature type="compositionally biased region" description="Basic and acidic residues" evidence="1">
    <location>
        <begin position="183"/>
        <end position="215"/>
    </location>
</feature>
<feature type="compositionally biased region" description="Polar residues" evidence="1">
    <location>
        <begin position="164"/>
        <end position="174"/>
    </location>
</feature>
<feature type="region of interest" description="Disordered" evidence="1">
    <location>
        <begin position="1"/>
        <end position="34"/>
    </location>
</feature>
<sequence length="215" mass="23333">MATRGSSMMATRGSSMMATRGSSLMATRGSSMMATRDNSMMATRGSSMMEGIGQIGKCSAEIKKKSLAELARLNFHYMVACLKGASEFKTDDKGGHCQQLKADDSHQQKACPQQGDLRLLGPPSGRGAHGRARTCDRRIPADLRADSQATVPPTPPMRRKSGSAARNRSANTNIRLGVGRTKSVKELEQSQEGHRRKVKESLERGQGEPRRKVKS</sequence>
<keyword evidence="3" id="KW-1185">Reference proteome</keyword>
<dbReference type="EMBL" id="BLXT01003924">
    <property type="protein sequence ID" value="GFO07962.1"/>
    <property type="molecule type" value="Genomic_DNA"/>
</dbReference>